<proteinExistence type="predicted"/>
<dbReference type="EMBL" id="JABFOF010000001">
    <property type="protein sequence ID" value="KAG2407722.1"/>
    <property type="molecule type" value="Genomic_DNA"/>
</dbReference>
<accession>A0A8T0L820</accession>
<reference evidence="2 3" key="1">
    <citation type="submission" date="2020-05" db="EMBL/GenBank/DDBJ databases">
        <title>Vigna angularis (adzuki bean) Var. LongXiaoDou No. 4 denovo assembly.</title>
        <authorList>
            <person name="Xiang H."/>
        </authorList>
    </citation>
    <scope>NUCLEOTIDE SEQUENCE [LARGE SCALE GENOMIC DNA]</scope>
    <source>
        <tissue evidence="2">Leaf</tissue>
    </source>
</reference>
<gene>
    <name evidence="2" type="ORF">HKW66_Vig0025440</name>
</gene>
<evidence type="ECO:0000256" key="1">
    <source>
        <dbReference type="SAM" id="MobiDB-lite"/>
    </source>
</evidence>
<organism evidence="2 3">
    <name type="scientific">Phaseolus angularis</name>
    <name type="common">Azuki bean</name>
    <name type="synonym">Vigna angularis</name>
    <dbReference type="NCBI Taxonomy" id="3914"/>
    <lineage>
        <taxon>Eukaryota</taxon>
        <taxon>Viridiplantae</taxon>
        <taxon>Streptophyta</taxon>
        <taxon>Embryophyta</taxon>
        <taxon>Tracheophyta</taxon>
        <taxon>Spermatophyta</taxon>
        <taxon>Magnoliopsida</taxon>
        <taxon>eudicotyledons</taxon>
        <taxon>Gunneridae</taxon>
        <taxon>Pentapetalae</taxon>
        <taxon>rosids</taxon>
        <taxon>fabids</taxon>
        <taxon>Fabales</taxon>
        <taxon>Fabaceae</taxon>
        <taxon>Papilionoideae</taxon>
        <taxon>50 kb inversion clade</taxon>
        <taxon>NPAAA clade</taxon>
        <taxon>indigoferoid/millettioid clade</taxon>
        <taxon>Phaseoleae</taxon>
        <taxon>Vigna</taxon>
    </lineage>
</organism>
<sequence length="71" mass="7538">MPGNKGPTPPLAGWIGWNWTWWVPRRLLGKGRGRRWSMRPLLGLLSSPGAGMGSSDGGGGGDDGGDRRLLP</sequence>
<comment type="caution">
    <text evidence="2">The sequence shown here is derived from an EMBL/GenBank/DDBJ whole genome shotgun (WGS) entry which is preliminary data.</text>
</comment>
<name>A0A8T0L820_PHAAN</name>
<evidence type="ECO:0000313" key="3">
    <source>
        <dbReference type="Proteomes" id="UP000743370"/>
    </source>
</evidence>
<dbReference type="Proteomes" id="UP000743370">
    <property type="component" value="Unassembled WGS sequence"/>
</dbReference>
<dbReference type="AlphaFoldDB" id="A0A8T0L820"/>
<protein>
    <submittedName>
        <fullName evidence="2">Uncharacterized protein</fullName>
    </submittedName>
</protein>
<feature type="compositionally biased region" description="Gly residues" evidence="1">
    <location>
        <begin position="50"/>
        <end position="62"/>
    </location>
</feature>
<evidence type="ECO:0000313" key="2">
    <source>
        <dbReference type="EMBL" id="KAG2407722.1"/>
    </source>
</evidence>
<feature type="region of interest" description="Disordered" evidence="1">
    <location>
        <begin position="45"/>
        <end position="71"/>
    </location>
</feature>